<dbReference type="AlphaFoldDB" id="E9J1C7"/>
<sequence length="85" mass="9684">MQGKRKKQKIAFSIPDIKDNGEEALENATNYAKAKFVNGVLEYEMVTGKGLLVKFIPLVLDVCQYPGKRTDCRFTRTQQNDDDEL</sequence>
<feature type="non-terminal residue" evidence="1">
    <location>
        <position position="85"/>
    </location>
</feature>
<protein>
    <submittedName>
        <fullName evidence="1">Uncharacterized protein</fullName>
    </submittedName>
</protein>
<reference evidence="1" key="1">
    <citation type="journal article" date="2011" name="Proc. Natl. Acad. Sci. U.S.A.">
        <title>The genome of the fire ant Solenopsis invicta.</title>
        <authorList>
            <person name="Wurm Y."/>
            <person name="Wang J."/>
            <person name="Riba-Grognuz O."/>
            <person name="Corona M."/>
            <person name="Nygaard S."/>
            <person name="Hunt B.G."/>
            <person name="Ingram K.K."/>
            <person name="Falquet L."/>
            <person name="Nipitwattanaphon M."/>
            <person name="Gotzek D."/>
            <person name="Dijkstra M.B."/>
            <person name="Oettler J."/>
            <person name="Comtesse F."/>
            <person name="Shih C.J."/>
            <person name="Wu W.J."/>
            <person name="Yang C.C."/>
            <person name="Thomas J."/>
            <person name="Beaudoing E."/>
            <person name="Pradervand S."/>
            <person name="Flegel V."/>
            <person name="Cook E.D."/>
            <person name="Fabbretti R."/>
            <person name="Stockinger H."/>
            <person name="Long L."/>
            <person name="Farmerie W.G."/>
            <person name="Oakey J."/>
            <person name="Boomsma J.J."/>
            <person name="Pamilo P."/>
            <person name="Yi S.V."/>
            <person name="Heinze J."/>
            <person name="Goodisman M.A."/>
            <person name="Farinelli L."/>
            <person name="Harshman K."/>
            <person name="Hulo N."/>
            <person name="Cerutti L."/>
            <person name="Xenarios I."/>
            <person name="Shoemaker D."/>
            <person name="Keller L."/>
        </authorList>
    </citation>
    <scope>NUCLEOTIDE SEQUENCE [LARGE SCALE GENOMIC DNA]</scope>
</reference>
<organism>
    <name type="scientific">Solenopsis invicta</name>
    <name type="common">Red imported fire ant</name>
    <name type="synonym">Solenopsis wagneri</name>
    <dbReference type="NCBI Taxonomy" id="13686"/>
    <lineage>
        <taxon>Eukaryota</taxon>
        <taxon>Metazoa</taxon>
        <taxon>Ecdysozoa</taxon>
        <taxon>Arthropoda</taxon>
        <taxon>Hexapoda</taxon>
        <taxon>Insecta</taxon>
        <taxon>Pterygota</taxon>
        <taxon>Neoptera</taxon>
        <taxon>Endopterygota</taxon>
        <taxon>Hymenoptera</taxon>
        <taxon>Apocrita</taxon>
        <taxon>Aculeata</taxon>
        <taxon>Formicoidea</taxon>
        <taxon>Formicidae</taxon>
        <taxon>Myrmicinae</taxon>
        <taxon>Solenopsis</taxon>
    </lineage>
</organism>
<gene>
    <name evidence="1" type="ORF">SINV_10698</name>
</gene>
<dbReference type="EMBL" id="GL767625">
    <property type="protein sequence ID" value="EFZ13375.1"/>
    <property type="molecule type" value="Genomic_DNA"/>
</dbReference>
<proteinExistence type="predicted"/>
<evidence type="ECO:0000313" key="1">
    <source>
        <dbReference type="EMBL" id="EFZ13375.1"/>
    </source>
</evidence>
<accession>E9J1C7</accession>
<name>E9J1C7_SOLIN</name>
<dbReference type="HOGENOM" id="CLU_2515492_0_0_1"/>